<dbReference type="InterPro" id="IPR038434">
    <property type="entry name" value="YARHG_sf"/>
</dbReference>
<evidence type="ECO:0000313" key="1">
    <source>
        <dbReference type="EMBL" id="AYA99973.1"/>
    </source>
</evidence>
<evidence type="ECO:0000313" key="2">
    <source>
        <dbReference type="Proteomes" id="UP000265562"/>
    </source>
</evidence>
<proteinExistence type="predicted"/>
<dbReference type="KEGG" id="lua:D4A81_08490"/>
<dbReference type="AlphaFoldDB" id="A0A385Q4Y0"/>
<dbReference type="InterPro" id="IPR025582">
    <property type="entry name" value="YARHG_dom"/>
</dbReference>
<dbReference type="EMBL" id="CP032364">
    <property type="protein sequence ID" value="AYA99973.1"/>
    <property type="molecule type" value="Genomic_DNA"/>
</dbReference>
<gene>
    <name evidence="1" type="ORF">D4A81_08490</name>
</gene>
<dbReference type="SMART" id="SM01324">
    <property type="entry name" value="YARHG"/>
    <property type="match status" value="1"/>
</dbReference>
<dbReference type="Gene3D" id="1.20.58.1690">
    <property type="match status" value="1"/>
</dbReference>
<dbReference type="Proteomes" id="UP000265562">
    <property type="component" value="Chromosome"/>
</dbReference>
<name>A0A385Q4Y0_9FIRM</name>
<accession>A0A385Q4Y0</accession>
<organism evidence="1 2">
    <name type="scientific">Lachnoanaerobaculum umeaense</name>
    <dbReference type="NCBI Taxonomy" id="617123"/>
    <lineage>
        <taxon>Bacteria</taxon>
        <taxon>Bacillati</taxon>
        <taxon>Bacillota</taxon>
        <taxon>Clostridia</taxon>
        <taxon>Lachnospirales</taxon>
        <taxon>Lachnospiraceae</taxon>
        <taxon>Lachnoanaerobaculum</taxon>
    </lineage>
</organism>
<dbReference type="OrthoDB" id="517663at2"/>
<protein>
    <submittedName>
        <fullName evidence="1">YARHG domain-containing protein</fullName>
    </submittedName>
</protein>
<dbReference type="Pfam" id="PF13308">
    <property type="entry name" value="YARHG"/>
    <property type="match status" value="1"/>
</dbReference>
<dbReference type="RefSeq" id="WP_111525490.1">
    <property type="nucleotide sequence ID" value="NZ_CP032364.1"/>
</dbReference>
<reference evidence="1 2" key="1">
    <citation type="submission" date="2018-09" db="EMBL/GenBank/DDBJ databases">
        <title>Genome sequencing of Lachnoanaerobaculum umeaense DSM 23576.</title>
        <authorList>
            <person name="Kook J.-K."/>
            <person name="Park S.-N."/>
            <person name="Lim Y.K."/>
        </authorList>
    </citation>
    <scope>NUCLEOTIDE SEQUENCE [LARGE SCALE GENOMIC DNA]</scope>
    <source>
        <strain evidence="2">DSM 23576 \ CCUG 58757</strain>
    </source>
</reference>
<sequence>MEQLPTVEETTASADFIIPDSSTRILTDDEVNTLDQNTARYALNEIYARRGRKFKDQELQNYFNGKSWYVGTIEPDNFDESSLTAIEKENTKKLDLRRNGKTVTAGATLPNAGYIKYFQDEYIKLGHQDVHTGGGHIKAMYGKNLGYGVNVYGRIYDRGDYYEFVNINLYTPYLYDSKPTDYMVEKTSEEDHDDYHGSYQLSNGKWVIYGDSDSKHSYVFYTGSIYMRKDAVIYSGRYSEPYEYKAYKLKDIIDDLSYGYWEISVYILELDENGYIKTMANQEWG</sequence>
<keyword evidence="2" id="KW-1185">Reference proteome</keyword>